<feature type="domain" description="Mur ligase C-terminal" evidence="16">
    <location>
        <begin position="312"/>
        <end position="443"/>
    </location>
</feature>
<dbReference type="InterPro" id="IPR036615">
    <property type="entry name" value="Mur_ligase_C_dom_sf"/>
</dbReference>
<dbReference type="Pfam" id="PF02875">
    <property type="entry name" value="Mur_ligase_C"/>
    <property type="match status" value="1"/>
</dbReference>
<keyword evidence="4 14" id="KW-0963">Cytoplasm</keyword>
<keyword evidence="10 14" id="KW-0573">Peptidoglycan synthesis</keyword>
<dbReference type="Proteomes" id="UP000885779">
    <property type="component" value="Unassembled WGS sequence"/>
</dbReference>
<dbReference type="InterPro" id="IPR036565">
    <property type="entry name" value="Mur-like_cat_sf"/>
</dbReference>
<dbReference type="GO" id="GO:0005737">
    <property type="term" value="C:cytoplasm"/>
    <property type="evidence" value="ECO:0007669"/>
    <property type="project" value="UniProtKB-SubCell"/>
</dbReference>
<dbReference type="PANTHER" id="PTHR43445">
    <property type="entry name" value="UDP-N-ACETYLMURAMATE--L-ALANINE LIGASE-RELATED"/>
    <property type="match status" value="1"/>
</dbReference>
<dbReference type="Gene3D" id="3.90.190.20">
    <property type="entry name" value="Mur ligase, C-terminal domain"/>
    <property type="match status" value="1"/>
</dbReference>
<keyword evidence="5 14" id="KW-0436">Ligase</keyword>
<evidence type="ECO:0000256" key="4">
    <source>
        <dbReference type="ARBA" id="ARBA00022490"/>
    </source>
</evidence>
<evidence type="ECO:0000256" key="12">
    <source>
        <dbReference type="ARBA" id="ARBA00023316"/>
    </source>
</evidence>
<dbReference type="HAMAP" id="MF_00046">
    <property type="entry name" value="MurC"/>
    <property type="match status" value="1"/>
</dbReference>
<dbReference type="Pfam" id="PF08245">
    <property type="entry name" value="Mur_ligase_M"/>
    <property type="match status" value="1"/>
</dbReference>
<evidence type="ECO:0000259" key="15">
    <source>
        <dbReference type="Pfam" id="PF01225"/>
    </source>
</evidence>
<comment type="subcellular location">
    <subcellularLocation>
        <location evidence="1 14">Cytoplasm</location>
    </subcellularLocation>
</comment>
<evidence type="ECO:0000313" key="18">
    <source>
        <dbReference type="EMBL" id="HGY57277.1"/>
    </source>
</evidence>
<dbReference type="InterPro" id="IPR050061">
    <property type="entry name" value="MurCDEF_pg_biosynth"/>
</dbReference>
<feature type="domain" description="Mur ligase central" evidence="17">
    <location>
        <begin position="111"/>
        <end position="290"/>
    </location>
</feature>
<evidence type="ECO:0000256" key="3">
    <source>
        <dbReference type="ARBA" id="ARBA00012211"/>
    </source>
</evidence>
<keyword evidence="8 14" id="KW-0067">ATP-binding</keyword>
<feature type="domain" description="Mur ligase N-terminal catalytic" evidence="15">
    <location>
        <begin position="8"/>
        <end position="106"/>
    </location>
</feature>
<comment type="pathway">
    <text evidence="2 14">Cell wall biogenesis; peptidoglycan biosynthesis.</text>
</comment>
<dbReference type="GO" id="GO:0009252">
    <property type="term" value="P:peptidoglycan biosynthetic process"/>
    <property type="evidence" value="ECO:0007669"/>
    <property type="project" value="UniProtKB-UniRule"/>
</dbReference>
<dbReference type="Pfam" id="PF01225">
    <property type="entry name" value="Mur_ligase"/>
    <property type="match status" value="1"/>
</dbReference>
<dbReference type="Gene3D" id="3.40.50.720">
    <property type="entry name" value="NAD(P)-binding Rossmann-like Domain"/>
    <property type="match status" value="1"/>
</dbReference>
<evidence type="ECO:0000256" key="13">
    <source>
        <dbReference type="ARBA" id="ARBA00047833"/>
    </source>
</evidence>
<gene>
    <name evidence="14" type="primary">murC</name>
    <name evidence="18" type="ORF">ENK44_16335</name>
</gene>
<evidence type="ECO:0000256" key="10">
    <source>
        <dbReference type="ARBA" id="ARBA00022984"/>
    </source>
</evidence>
<dbReference type="AlphaFoldDB" id="A0A7V4UFP1"/>
<comment type="catalytic activity">
    <reaction evidence="13 14">
        <text>UDP-N-acetyl-alpha-D-muramate + L-alanine + ATP = UDP-N-acetyl-alpha-D-muramoyl-L-alanine + ADP + phosphate + H(+)</text>
        <dbReference type="Rhea" id="RHEA:23372"/>
        <dbReference type="ChEBI" id="CHEBI:15378"/>
        <dbReference type="ChEBI" id="CHEBI:30616"/>
        <dbReference type="ChEBI" id="CHEBI:43474"/>
        <dbReference type="ChEBI" id="CHEBI:57972"/>
        <dbReference type="ChEBI" id="CHEBI:70757"/>
        <dbReference type="ChEBI" id="CHEBI:83898"/>
        <dbReference type="ChEBI" id="CHEBI:456216"/>
        <dbReference type="EC" id="6.3.2.8"/>
    </reaction>
</comment>
<dbReference type="GO" id="GO:0071555">
    <property type="term" value="P:cell wall organization"/>
    <property type="evidence" value="ECO:0007669"/>
    <property type="project" value="UniProtKB-KW"/>
</dbReference>
<comment type="caution">
    <text evidence="18">The sequence shown here is derived from an EMBL/GenBank/DDBJ whole genome shotgun (WGS) entry which is preliminary data.</text>
</comment>
<sequence>MIKQNIKTVHFIGIGGIGMSGIAEILLSMGHRVSGSDRARSEITAYLEERGAVIYEGHRAEYLGNPDFVVYSSAIPADNPEMREAEHRHIPRIRRAEMLGQLMNRYFGIGVAGTHGKTTTTSMLGDILIAAQKDPTLIIGGRIKSLMTNARLGKGELLLAEADEYDRSFLALNPRLAVITSLESDHLDIYDGLEDIKDTFVRFAHRLPFDGLLVVNGDDPNLNEIIPRFERSAVTFGLEKERHFRAEHPQYHEMAARFEMWQDNALLGTIELRVPGRHNVYNALAAASAAIQLGIDFAVVQKALHHFSGVERRFDIKAQEKDILIVDDYAHHPTEVETTLQAAKTAWPQRRLIAVFQPHLYSRTKDFYADFAAALQIADLPVVTGIYPAREEPIPGVTGRLIADELKKAGKTNVRYIENKEDLPGQLWDMLRAGDILLTLGAGDIVKTAELLAQKLKAGNSEGIRV</sequence>
<dbReference type="Gene3D" id="3.40.1190.10">
    <property type="entry name" value="Mur-like, catalytic domain"/>
    <property type="match status" value="1"/>
</dbReference>
<dbReference type="GO" id="GO:0008360">
    <property type="term" value="P:regulation of cell shape"/>
    <property type="evidence" value="ECO:0007669"/>
    <property type="project" value="UniProtKB-KW"/>
</dbReference>
<evidence type="ECO:0000256" key="1">
    <source>
        <dbReference type="ARBA" id="ARBA00004496"/>
    </source>
</evidence>
<evidence type="ECO:0000256" key="7">
    <source>
        <dbReference type="ARBA" id="ARBA00022741"/>
    </source>
</evidence>
<evidence type="ECO:0000256" key="8">
    <source>
        <dbReference type="ARBA" id="ARBA00022840"/>
    </source>
</evidence>
<dbReference type="InterPro" id="IPR013221">
    <property type="entry name" value="Mur_ligase_cen"/>
</dbReference>
<dbReference type="InterPro" id="IPR000713">
    <property type="entry name" value="Mur_ligase_N"/>
</dbReference>
<dbReference type="EC" id="6.3.2.8" evidence="3 14"/>
<protein>
    <recommendedName>
        <fullName evidence="3 14">UDP-N-acetylmuramate--L-alanine ligase</fullName>
        <ecNumber evidence="3 14">6.3.2.8</ecNumber>
    </recommendedName>
    <alternativeName>
        <fullName evidence="14">UDP-N-acetylmuramoyl-L-alanine synthetase</fullName>
    </alternativeName>
</protein>
<dbReference type="GO" id="GO:0051301">
    <property type="term" value="P:cell division"/>
    <property type="evidence" value="ECO:0007669"/>
    <property type="project" value="UniProtKB-KW"/>
</dbReference>
<dbReference type="InterPro" id="IPR005758">
    <property type="entry name" value="UDP-N-AcMur_Ala_ligase_MurC"/>
</dbReference>
<dbReference type="PANTHER" id="PTHR43445:SF3">
    <property type="entry name" value="UDP-N-ACETYLMURAMATE--L-ALANINE LIGASE"/>
    <property type="match status" value="1"/>
</dbReference>
<dbReference type="EMBL" id="DRQG01000151">
    <property type="protein sequence ID" value="HGY57277.1"/>
    <property type="molecule type" value="Genomic_DNA"/>
</dbReference>
<dbReference type="GO" id="GO:0008763">
    <property type="term" value="F:UDP-N-acetylmuramate-L-alanine ligase activity"/>
    <property type="evidence" value="ECO:0007669"/>
    <property type="project" value="UniProtKB-UniRule"/>
</dbReference>
<evidence type="ECO:0000259" key="17">
    <source>
        <dbReference type="Pfam" id="PF08245"/>
    </source>
</evidence>
<evidence type="ECO:0000256" key="5">
    <source>
        <dbReference type="ARBA" id="ARBA00022598"/>
    </source>
</evidence>
<comment type="similarity">
    <text evidence="14">Belongs to the MurCDEF family.</text>
</comment>
<dbReference type="InterPro" id="IPR004101">
    <property type="entry name" value="Mur_ligase_C"/>
</dbReference>
<evidence type="ECO:0000256" key="9">
    <source>
        <dbReference type="ARBA" id="ARBA00022960"/>
    </source>
</evidence>
<proteinExistence type="inferred from homology"/>
<dbReference type="NCBIfam" id="TIGR01082">
    <property type="entry name" value="murC"/>
    <property type="match status" value="1"/>
</dbReference>
<keyword evidence="9 14" id="KW-0133">Cell shape</keyword>
<accession>A0A7V4UFP1</accession>
<evidence type="ECO:0000256" key="11">
    <source>
        <dbReference type="ARBA" id="ARBA00023306"/>
    </source>
</evidence>
<dbReference type="UniPathway" id="UPA00219"/>
<keyword evidence="12 14" id="KW-0961">Cell wall biogenesis/degradation</keyword>
<dbReference type="SUPFAM" id="SSF51984">
    <property type="entry name" value="MurCD N-terminal domain"/>
    <property type="match status" value="1"/>
</dbReference>
<dbReference type="SUPFAM" id="SSF53623">
    <property type="entry name" value="MurD-like peptide ligases, catalytic domain"/>
    <property type="match status" value="1"/>
</dbReference>
<reference evidence="18" key="1">
    <citation type="journal article" date="2020" name="mSystems">
        <title>Genome- and Community-Level Interaction Insights into Carbon Utilization and Element Cycling Functions of Hydrothermarchaeota in Hydrothermal Sediment.</title>
        <authorList>
            <person name="Zhou Z."/>
            <person name="Liu Y."/>
            <person name="Xu W."/>
            <person name="Pan J."/>
            <person name="Luo Z.H."/>
            <person name="Li M."/>
        </authorList>
    </citation>
    <scope>NUCLEOTIDE SEQUENCE [LARGE SCALE GENOMIC DNA]</scope>
    <source>
        <strain evidence="18">HyVt-577</strain>
    </source>
</reference>
<organism evidence="18">
    <name type="scientific">Caldithrix abyssi</name>
    <dbReference type="NCBI Taxonomy" id="187145"/>
    <lineage>
        <taxon>Bacteria</taxon>
        <taxon>Pseudomonadati</taxon>
        <taxon>Calditrichota</taxon>
        <taxon>Calditrichia</taxon>
        <taxon>Calditrichales</taxon>
        <taxon>Calditrichaceae</taxon>
        <taxon>Caldithrix</taxon>
    </lineage>
</organism>
<evidence type="ECO:0000259" key="16">
    <source>
        <dbReference type="Pfam" id="PF02875"/>
    </source>
</evidence>
<keyword evidence="7 14" id="KW-0547">Nucleotide-binding</keyword>
<evidence type="ECO:0000256" key="2">
    <source>
        <dbReference type="ARBA" id="ARBA00004752"/>
    </source>
</evidence>
<dbReference type="SUPFAM" id="SSF53244">
    <property type="entry name" value="MurD-like peptide ligases, peptide-binding domain"/>
    <property type="match status" value="1"/>
</dbReference>
<feature type="binding site" evidence="14">
    <location>
        <begin position="113"/>
        <end position="119"/>
    </location>
    <ligand>
        <name>ATP</name>
        <dbReference type="ChEBI" id="CHEBI:30616"/>
    </ligand>
</feature>
<name>A0A7V4UFP1_CALAY</name>
<dbReference type="GO" id="GO:0005524">
    <property type="term" value="F:ATP binding"/>
    <property type="evidence" value="ECO:0007669"/>
    <property type="project" value="UniProtKB-UniRule"/>
</dbReference>
<comment type="function">
    <text evidence="14">Cell wall formation.</text>
</comment>
<evidence type="ECO:0000256" key="6">
    <source>
        <dbReference type="ARBA" id="ARBA00022618"/>
    </source>
</evidence>
<keyword evidence="11 14" id="KW-0131">Cell cycle</keyword>
<keyword evidence="6 14" id="KW-0132">Cell division</keyword>
<evidence type="ECO:0000256" key="14">
    <source>
        <dbReference type="HAMAP-Rule" id="MF_00046"/>
    </source>
</evidence>